<dbReference type="InterPro" id="IPR045598">
    <property type="entry name" value="DUF6457"/>
</dbReference>
<evidence type="ECO:0000259" key="2">
    <source>
        <dbReference type="Pfam" id="PF20058"/>
    </source>
</evidence>
<gene>
    <name evidence="3" type="ORF">GCM10010170_054140</name>
</gene>
<organism evidence="3 4">
    <name type="scientific">Dactylosporangium salmoneum</name>
    <dbReference type="NCBI Taxonomy" id="53361"/>
    <lineage>
        <taxon>Bacteria</taxon>
        <taxon>Bacillati</taxon>
        <taxon>Actinomycetota</taxon>
        <taxon>Actinomycetes</taxon>
        <taxon>Micromonosporales</taxon>
        <taxon>Micromonosporaceae</taxon>
        <taxon>Dactylosporangium</taxon>
    </lineage>
</organism>
<dbReference type="RefSeq" id="WP_344615319.1">
    <property type="nucleotide sequence ID" value="NZ_BAAARV010000046.1"/>
</dbReference>
<dbReference type="Proteomes" id="UP001501444">
    <property type="component" value="Unassembled WGS sequence"/>
</dbReference>
<accession>A0ABP5TRC2</accession>
<evidence type="ECO:0000313" key="3">
    <source>
        <dbReference type="EMBL" id="GAA2359714.1"/>
    </source>
</evidence>
<reference evidence="4" key="1">
    <citation type="journal article" date="2019" name="Int. J. Syst. Evol. Microbiol.">
        <title>The Global Catalogue of Microorganisms (GCM) 10K type strain sequencing project: providing services to taxonomists for standard genome sequencing and annotation.</title>
        <authorList>
            <consortium name="The Broad Institute Genomics Platform"/>
            <consortium name="The Broad Institute Genome Sequencing Center for Infectious Disease"/>
            <person name="Wu L."/>
            <person name="Ma J."/>
        </authorList>
    </citation>
    <scope>NUCLEOTIDE SEQUENCE [LARGE SCALE GENOMIC DNA]</scope>
    <source>
        <strain evidence="4">JCM 3272</strain>
    </source>
</reference>
<comment type="caution">
    <text evidence="3">The sequence shown here is derived from an EMBL/GenBank/DDBJ whole genome shotgun (WGS) entry which is preliminary data.</text>
</comment>
<dbReference type="EMBL" id="BAAARV010000046">
    <property type="protein sequence ID" value="GAA2359714.1"/>
    <property type="molecule type" value="Genomic_DNA"/>
</dbReference>
<proteinExistence type="predicted"/>
<feature type="region of interest" description="Disordered" evidence="1">
    <location>
        <begin position="1"/>
        <end position="21"/>
    </location>
</feature>
<sequence length="79" mass="7641">MTTPGPEGWLSGAAGALDVPAPSPEQNRALLDLVRAVAHGVARPAGPLAAYLAGVAVGRGTDLDAACAALAVCVPGEAP</sequence>
<keyword evidence="4" id="KW-1185">Reference proteome</keyword>
<evidence type="ECO:0000256" key="1">
    <source>
        <dbReference type="SAM" id="MobiDB-lite"/>
    </source>
</evidence>
<feature type="domain" description="DUF6457" evidence="2">
    <location>
        <begin position="8"/>
        <end position="69"/>
    </location>
</feature>
<protein>
    <recommendedName>
        <fullName evidence="2">DUF6457 domain-containing protein</fullName>
    </recommendedName>
</protein>
<evidence type="ECO:0000313" key="4">
    <source>
        <dbReference type="Proteomes" id="UP001501444"/>
    </source>
</evidence>
<dbReference type="Pfam" id="PF20058">
    <property type="entry name" value="DUF6457"/>
    <property type="match status" value="1"/>
</dbReference>
<name>A0ABP5TRC2_9ACTN</name>